<dbReference type="PANTHER" id="PTHR28620:SF1">
    <property type="entry name" value="CENP-V_GFA DOMAIN-CONTAINING PROTEIN"/>
    <property type="match status" value="1"/>
</dbReference>
<keyword evidence="3" id="KW-0862">Zinc</keyword>
<evidence type="ECO:0000313" key="5">
    <source>
        <dbReference type="EMBL" id="KAF2136674.1"/>
    </source>
</evidence>
<dbReference type="Gene3D" id="2.170.150.70">
    <property type="match status" value="1"/>
</dbReference>
<dbReference type="GO" id="GO:0046872">
    <property type="term" value="F:metal ion binding"/>
    <property type="evidence" value="ECO:0007669"/>
    <property type="project" value="UniProtKB-KW"/>
</dbReference>
<proteinExistence type="inferred from homology"/>
<dbReference type="PROSITE" id="PS51891">
    <property type="entry name" value="CENP_V_GFA"/>
    <property type="match status" value="1"/>
</dbReference>
<feature type="domain" description="CENP-V/GFA" evidence="4">
    <location>
        <begin position="9"/>
        <end position="125"/>
    </location>
</feature>
<keyword evidence="2" id="KW-0479">Metal-binding</keyword>
<dbReference type="Proteomes" id="UP000799438">
    <property type="component" value="Unassembled WGS sequence"/>
</dbReference>
<evidence type="ECO:0000313" key="6">
    <source>
        <dbReference type="Proteomes" id="UP000799438"/>
    </source>
</evidence>
<keyword evidence="6" id="KW-1185">Reference proteome</keyword>
<dbReference type="InterPro" id="IPR011057">
    <property type="entry name" value="Mss4-like_sf"/>
</dbReference>
<comment type="similarity">
    <text evidence="1">Belongs to the Gfa family.</text>
</comment>
<evidence type="ECO:0000256" key="3">
    <source>
        <dbReference type="ARBA" id="ARBA00022833"/>
    </source>
</evidence>
<dbReference type="OrthoDB" id="2993351at2759"/>
<dbReference type="InterPro" id="IPR006913">
    <property type="entry name" value="CENP-V/GFA"/>
</dbReference>
<dbReference type="SUPFAM" id="SSF51316">
    <property type="entry name" value="Mss4-like"/>
    <property type="match status" value="1"/>
</dbReference>
<accession>A0A6A6B0A6</accession>
<dbReference type="RefSeq" id="XP_033392392.1">
    <property type="nucleotide sequence ID" value="XM_033537561.1"/>
</dbReference>
<dbReference type="Pfam" id="PF04828">
    <property type="entry name" value="GFA"/>
    <property type="match status" value="1"/>
</dbReference>
<dbReference type="AlphaFoldDB" id="A0A6A6B0A6"/>
<protein>
    <recommendedName>
        <fullName evidence="4">CENP-V/GFA domain-containing protein</fullName>
    </recommendedName>
</protein>
<organism evidence="5 6">
    <name type="scientific">Aplosporella prunicola CBS 121167</name>
    <dbReference type="NCBI Taxonomy" id="1176127"/>
    <lineage>
        <taxon>Eukaryota</taxon>
        <taxon>Fungi</taxon>
        <taxon>Dikarya</taxon>
        <taxon>Ascomycota</taxon>
        <taxon>Pezizomycotina</taxon>
        <taxon>Dothideomycetes</taxon>
        <taxon>Dothideomycetes incertae sedis</taxon>
        <taxon>Botryosphaeriales</taxon>
        <taxon>Aplosporellaceae</taxon>
        <taxon>Aplosporella</taxon>
    </lineage>
</organism>
<gene>
    <name evidence="5" type="ORF">K452DRAFT_237096</name>
</gene>
<dbReference type="GO" id="GO:0016846">
    <property type="term" value="F:carbon-sulfur lyase activity"/>
    <property type="evidence" value="ECO:0007669"/>
    <property type="project" value="InterPro"/>
</dbReference>
<name>A0A6A6B0A6_9PEZI</name>
<evidence type="ECO:0000256" key="1">
    <source>
        <dbReference type="ARBA" id="ARBA00005495"/>
    </source>
</evidence>
<sequence length="138" mass="15835">MSSDNLITYRGNCHCGQVKFTAALRDIRTYPIIRCNCSICTKNGYLLVYPKRENVKFISGEDSLSDYLFATKTKPHRFCRNCGTSILIDFEKADVEALRSIFAVNLRTFVDIEDVMNELQFRDVDGKSKCNPPYQVPF</sequence>
<dbReference type="EMBL" id="ML995514">
    <property type="protein sequence ID" value="KAF2136674.1"/>
    <property type="molecule type" value="Genomic_DNA"/>
</dbReference>
<reference evidence="5" key="1">
    <citation type="journal article" date="2020" name="Stud. Mycol.">
        <title>101 Dothideomycetes genomes: a test case for predicting lifestyles and emergence of pathogens.</title>
        <authorList>
            <person name="Haridas S."/>
            <person name="Albert R."/>
            <person name="Binder M."/>
            <person name="Bloem J."/>
            <person name="Labutti K."/>
            <person name="Salamov A."/>
            <person name="Andreopoulos B."/>
            <person name="Baker S."/>
            <person name="Barry K."/>
            <person name="Bills G."/>
            <person name="Bluhm B."/>
            <person name="Cannon C."/>
            <person name="Castanera R."/>
            <person name="Culley D."/>
            <person name="Daum C."/>
            <person name="Ezra D."/>
            <person name="Gonzalez J."/>
            <person name="Henrissat B."/>
            <person name="Kuo A."/>
            <person name="Liang C."/>
            <person name="Lipzen A."/>
            <person name="Lutzoni F."/>
            <person name="Magnuson J."/>
            <person name="Mondo S."/>
            <person name="Nolan M."/>
            <person name="Ohm R."/>
            <person name="Pangilinan J."/>
            <person name="Park H.-J."/>
            <person name="Ramirez L."/>
            <person name="Alfaro M."/>
            <person name="Sun H."/>
            <person name="Tritt A."/>
            <person name="Yoshinaga Y."/>
            <person name="Zwiers L.-H."/>
            <person name="Turgeon B."/>
            <person name="Goodwin S."/>
            <person name="Spatafora J."/>
            <person name="Crous P."/>
            <person name="Grigoriev I."/>
        </authorList>
    </citation>
    <scope>NUCLEOTIDE SEQUENCE</scope>
    <source>
        <strain evidence="5">CBS 121167</strain>
    </source>
</reference>
<evidence type="ECO:0000256" key="2">
    <source>
        <dbReference type="ARBA" id="ARBA00022723"/>
    </source>
</evidence>
<dbReference type="GeneID" id="54295057"/>
<dbReference type="PANTHER" id="PTHR28620">
    <property type="entry name" value="CENTROMERE PROTEIN V"/>
    <property type="match status" value="1"/>
</dbReference>
<dbReference type="InterPro" id="IPR052355">
    <property type="entry name" value="CENP-V-like"/>
</dbReference>
<evidence type="ECO:0000259" key="4">
    <source>
        <dbReference type="PROSITE" id="PS51891"/>
    </source>
</evidence>